<dbReference type="EMBL" id="BKBC01000095">
    <property type="protein sequence ID" value="GEQ23278.1"/>
    <property type="molecule type" value="Genomic_DNA"/>
</dbReference>
<accession>A0A512TTL7</accession>
<protein>
    <submittedName>
        <fullName evidence="2">Uncharacterized protein</fullName>
    </submittedName>
</protein>
<sequence length="304" mass="35276">MAEKVTSMRLNEEDLEQFKSFAKDNGLNQQQAFNSLIALAELEKAKNVLGDRGKEIETFRDTVNKLLNFYINSLEVNTTTEQTIREELSKELNRKDNTISNLYEQLQEMKTEKLNSDATIQQLEEKNNGILEQLQKANTDVAEKSKSIEKLNSNNDLLQEQLQEYKAYKNNYKALEEHLYKLKADNANKDTAINTLENNNQQLQDKIKNDTEMIEFYKSNNIELKGNIKAIESQFKQDIQTLKEEHTKALAGQIEAIKEQLESKYNLELEKKSLEIQKLNNTIEQLKSVKPKQQHKPKTTKSEE</sequence>
<dbReference type="AlphaFoldDB" id="A0A512TTL7"/>
<evidence type="ECO:0000313" key="3">
    <source>
        <dbReference type="Proteomes" id="UP000321089"/>
    </source>
</evidence>
<dbReference type="Proteomes" id="UP000321089">
    <property type="component" value="Unassembled WGS sequence"/>
</dbReference>
<comment type="caution">
    <text evidence="2">The sequence shown here is derived from an EMBL/GenBank/DDBJ whole genome shotgun (WGS) entry which is preliminary data.</text>
</comment>
<dbReference type="Gene3D" id="1.10.287.1490">
    <property type="match status" value="1"/>
</dbReference>
<reference evidence="2 3" key="1">
    <citation type="submission" date="2019-07" db="EMBL/GenBank/DDBJ databases">
        <title>Whole genome shotgun sequence of Clostridium butyricum NBRC 3858.</title>
        <authorList>
            <person name="Hosoyama A."/>
            <person name="Uohara A."/>
            <person name="Ohji S."/>
            <person name="Ichikawa N."/>
        </authorList>
    </citation>
    <scope>NUCLEOTIDE SEQUENCE [LARGE SCALE GENOMIC DNA]</scope>
    <source>
        <strain evidence="2 3">NBRC 3858</strain>
    </source>
</reference>
<evidence type="ECO:0000256" key="1">
    <source>
        <dbReference type="SAM" id="Coils"/>
    </source>
</evidence>
<gene>
    <name evidence="2" type="ORF">CBU02nite_37840</name>
</gene>
<feature type="coiled-coil region" evidence="1">
    <location>
        <begin position="85"/>
        <end position="296"/>
    </location>
</feature>
<keyword evidence="1" id="KW-0175">Coiled coil</keyword>
<name>A0A512TTL7_CLOBU</name>
<proteinExistence type="predicted"/>
<evidence type="ECO:0000313" key="2">
    <source>
        <dbReference type="EMBL" id="GEQ23278.1"/>
    </source>
</evidence>
<organism evidence="2 3">
    <name type="scientific">Clostridium butyricum</name>
    <dbReference type="NCBI Taxonomy" id="1492"/>
    <lineage>
        <taxon>Bacteria</taxon>
        <taxon>Bacillati</taxon>
        <taxon>Bacillota</taxon>
        <taxon>Clostridia</taxon>
        <taxon>Eubacteriales</taxon>
        <taxon>Clostridiaceae</taxon>
        <taxon>Clostridium</taxon>
    </lineage>
</organism>